<dbReference type="Gene3D" id="3.40.33.10">
    <property type="entry name" value="CAP"/>
    <property type="match status" value="1"/>
</dbReference>
<dbReference type="OrthoDB" id="5969578at2759"/>
<gene>
    <name evidence="3" type="ORF">OS493_005238</name>
</gene>
<organism evidence="3 4">
    <name type="scientific">Desmophyllum pertusum</name>
    <dbReference type="NCBI Taxonomy" id="174260"/>
    <lineage>
        <taxon>Eukaryota</taxon>
        <taxon>Metazoa</taxon>
        <taxon>Cnidaria</taxon>
        <taxon>Anthozoa</taxon>
        <taxon>Hexacorallia</taxon>
        <taxon>Scleractinia</taxon>
        <taxon>Caryophylliina</taxon>
        <taxon>Caryophylliidae</taxon>
        <taxon>Desmophyllum</taxon>
    </lineage>
</organism>
<dbReference type="Pfam" id="PF00188">
    <property type="entry name" value="CAP"/>
    <property type="match status" value="1"/>
</dbReference>
<evidence type="ECO:0000256" key="1">
    <source>
        <dbReference type="SAM" id="MobiDB-lite"/>
    </source>
</evidence>
<proteinExistence type="predicted"/>
<dbReference type="InterPro" id="IPR014044">
    <property type="entry name" value="CAP_dom"/>
</dbReference>
<dbReference type="EMBL" id="MU826827">
    <property type="protein sequence ID" value="KAJ7374885.1"/>
    <property type="molecule type" value="Genomic_DNA"/>
</dbReference>
<dbReference type="PROSITE" id="PS01009">
    <property type="entry name" value="CRISP_1"/>
    <property type="match status" value="1"/>
</dbReference>
<feature type="compositionally biased region" description="Polar residues" evidence="1">
    <location>
        <begin position="30"/>
        <end position="47"/>
    </location>
</feature>
<feature type="region of interest" description="Disordered" evidence="1">
    <location>
        <begin position="23"/>
        <end position="47"/>
    </location>
</feature>
<dbReference type="InterPro" id="IPR035940">
    <property type="entry name" value="CAP_sf"/>
</dbReference>
<feature type="domain" description="SCP" evidence="2">
    <location>
        <begin position="1"/>
        <end position="114"/>
    </location>
</feature>
<dbReference type="Proteomes" id="UP001163046">
    <property type="component" value="Unassembled WGS sequence"/>
</dbReference>
<reference evidence="3" key="1">
    <citation type="submission" date="2023-01" db="EMBL/GenBank/DDBJ databases">
        <title>Genome assembly of the deep-sea coral Lophelia pertusa.</title>
        <authorList>
            <person name="Herrera S."/>
            <person name="Cordes E."/>
        </authorList>
    </citation>
    <scope>NUCLEOTIDE SEQUENCE</scope>
    <source>
        <strain evidence="3">USNM1676648</strain>
        <tissue evidence="3">Polyp</tissue>
    </source>
</reference>
<keyword evidence="4" id="KW-1185">Reference proteome</keyword>
<dbReference type="InterPro" id="IPR001283">
    <property type="entry name" value="CRISP-related"/>
</dbReference>
<evidence type="ECO:0000259" key="2">
    <source>
        <dbReference type="SMART" id="SM00198"/>
    </source>
</evidence>
<dbReference type="GO" id="GO:0005576">
    <property type="term" value="C:extracellular region"/>
    <property type="evidence" value="ECO:0007669"/>
    <property type="project" value="InterPro"/>
</dbReference>
<accession>A0A9W9Z4L3</accession>
<name>A0A9W9Z4L3_9CNID</name>
<dbReference type="AlphaFoldDB" id="A0A9W9Z4L3"/>
<evidence type="ECO:0000313" key="3">
    <source>
        <dbReference type="EMBL" id="KAJ7374885.1"/>
    </source>
</evidence>
<comment type="caution">
    <text evidence="3">The sequence shown here is derived from an EMBL/GenBank/DDBJ whole genome shotgun (WGS) entry which is preliminary data.</text>
</comment>
<protein>
    <recommendedName>
        <fullName evidence="2">SCP domain-containing protein</fullName>
    </recommendedName>
</protein>
<sequence length="115" mass="12649">MTLDREMCNSAAQWAKNIAELGTLEHSTSDQRPNQGENLSMGCSTDKPQTMKEAVTNWYNEVCNPGYDGLGVVETGPEEAGHFSQVVWKESTALGIGRAENTTEWNALCIHCRSI</sequence>
<dbReference type="SMART" id="SM00198">
    <property type="entry name" value="SCP"/>
    <property type="match status" value="1"/>
</dbReference>
<dbReference type="PANTHER" id="PTHR10334">
    <property type="entry name" value="CYSTEINE-RICH SECRETORY PROTEIN-RELATED"/>
    <property type="match status" value="1"/>
</dbReference>
<evidence type="ECO:0000313" key="4">
    <source>
        <dbReference type="Proteomes" id="UP001163046"/>
    </source>
</evidence>
<dbReference type="SUPFAM" id="SSF55797">
    <property type="entry name" value="PR-1-like"/>
    <property type="match status" value="1"/>
</dbReference>
<dbReference type="InterPro" id="IPR018244">
    <property type="entry name" value="Allrgn_V5/Tpx1_CS"/>
</dbReference>